<dbReference type="AlphaFoldDB" id="Q5DZ59"/>
<dbReference type="PATRIC" id="fig|312309.11.peg.3467"/>
<comment type="similarity">
    <text evidence="2">Belongs to the GSP F family.</text>
</comment>
<dbReference type="Pfam" id="PF00482">
    <property type="entry name" value="T2SSF"/>
    <property type="match status" value="2"/>
</dbReference>
<dbReference type="InterPro" id="IPR003004">
    <property type="entry name" value="GspF/PilC"/>
</dbReference>
<evidence type="ECO:0000256" key="4">
    <source>
        <dbReference type="ARBA" id="ARBA00022519"/>
    </source>
</evidence>
<proteinExistence type="inferred from homology"/>
<reference evidence="10 11" key="1">
    <citation type="journal article" date="2005" name="Proc. Natl. Acad. Sci. U.S.A.">
        <title>Complete genome sequence of Vibrio fischeri: a symbiotic bacterium with pathogenic congeners.</title>
        <authorList>
            <person name="Ruby E.G."/>
            <person name="Urbanowski M."/>
            <person name="Campbell J."/>
            <person name="Dunn A."/>
            <person name="Faini M."/>
            <person name="Gunsalus R."/>
            <person name="Lostroh P."/>
            <person name="Lupp C."/>
            <person name="McCann J."/>
            <person name="Millikan D."/>
            <person name="Schaefer A."/>
            <person name="Stabb E."/>
            <person name="Stevens A."/>
            <person name="Visick K."/>
            <person name="Whistler C."/>
            <person name="Greenberg E.P."/>
        </authorList>
    </citation>
    <scope>NUCLEOTIDE SEQUENCE [LARGE SCALE GENOMIC DNA]</scope>
    <source>
        <strain evidence="11">ATCC 700601 / ES114</strain>
    </source>
</reference>
<evidence type="ECO:0000313" key="11">
    <source>
        <dbReference type="Proteomes" id="UP000000537"/>
    </source>
</evidence>
<reference evidence="10 11" key="2">
    <citation type="journal article" date="2008" name="BMC Genomics">
        <title>Comparative genomics-based investigation of resequencing targets in Vibrio fischeri: focus on point miscalls and artefactual expansions.</title>
        <authorList>
            <person name="Mandel M.J."/>
            <person name="Stabb E.V."/>
            <person name="Ruby E.G."/>
        </authorList>
    </citation>
    <scope>NUCLEOTIDE SEQUENCE [LARGE SCALE GENOMIC DNA]</scope>
    <source>
        <strain evidence="11">ATCC 700601 / ES114</strain>
    </source>
</reference>
<gene>
    <name evidence="10" type="primary">tcpE</name>
    <name evidence="10" type="ordered locus">VF_A0867</name>
</gene>
<evidence type="ECO:0000256" key="1">
    <source>
        <dbReference type="ARBA" id="ARBA00004429"/>
    </source>
</evidence>
<dbReference type="KEGG" id="vfi:VF_A0867"/>
<dbReference type="PANTHER" id="PTHR30012:SF7">
    <property type="entry name" value="PROTEIN TRANSPORT PROTEIN HOFC HOMOLOG"/>
    <property type="match status" value="1"/>
</dbReference>
<dbReference type="Proteomes" id="UP000000537">
    <property type="component" value="Chromosome II"/>
</dbReference>
<evidence type="ECO:0000259" key="9">
    <source>
        <dbReference type="Pfam" id="PF00482"/>
    </source>
</evidence>
<keyword evidence="7 8" id="KW-0472">Membrane</keyword>
<evidence type="ECO:0000256" key="5">
    <source>
        <dbReference type="ARBA" id="ARBA00022692"/>
    </source>
</evidence>
<comment type="subcellular location">
    <subcellularLocation>
        <location evidence="1">Cell inner membrane</location>
        <topology evidence="1">Multi-pass membrane protein</topology>
    </subcellularLocation>
</comment>
<sequence length="348" mass="38941">MMMNRLFFQFINQKNRLILYRLLSDLIDDGIPVFDALVLVKNEGGQSVYGRNFIKSLDRIIFNMKTVSSVTKALDGIIPPQDLTVLNAAEQSGQLSNGLRMLVSMIEKNNNISSLLKKSLLTPTILVIVVLFVIMGYSLQVFPTFLGVLPITQWPEVTRALYTFGIYLSNGGLITIFISSIVIGFFVWISMPLMSGKVRNEMLDKIPPYNYYKEIQVGLFLRMLSTLMLNGVPMVDSISLIQERASIWLKSHLSLFETNMKKGVSYKEALNTGFLTNEMLLTIALYANLDSFSLTVKKMSDISEIKIIGDIEKLSGILKNISLIMLAGSVIWIFGAIFSLVDKLGSGF</sequence>
<keyword evidence="5 8" id="KW-0812">Transmembrane</keyword>
<dbReference type="GO" id="GO:0005886">
    <property type="term" value="C:plasma membrane"/>
    <property type="evidence" value="ECO:0007669"/>
    <property type="project" value="UniProtKB-SubCell"/>
</dbReference>
<dbReference type="eggNOG" id="COG1459">
    <property type="taxonomic scope" value="Bacteria"/>
</dbReference>
<keyword evidence="11" id="KW-1185">Reference proteome</keyword>
<dbReference type="EMBL" id="CP000021">
    <property type="protein sequence ID" value="AAW87937.1"/>
    <property type="molecule type" value="Genomic_DNA"/>
</dbReference>
<dbReference type="OrthoDB" id="6466343at2"/>
<feature type="domain" description="Type II secretion system protein GspF" evidence="9">
    <location>
        <begin position="220"/>
        <end position="338"/>
    </location>
</feature>
<protein>
    <submittedName>
        <fullName evidence="10">Toxin coregulated pilus biosynthesis protein TcpE</fullName>
    </submittedName>
</protein>
<dbReference type="EnsemblBacteria" id="AAW87937">
    <property type="protein sequence ID" value="AAW87937"/>
    <property type="gene ID" value="VF_A0867"/>
</dbReference>
<name>Q5DZ59_ALIF1</name>
<dbReference type="InterPro" id="IPR018076">
    <property type="entry name" value="T2SS_GspF_dom"/>
</dbReference>
<evidence type="ECO:0000256" key="2">
    <source>
        <dbReference type="ARBA" id="ARBA00005745"/>
    </source>
</evidence>
<dbReference type="Gene3D" id="1.20.81.30">
    <property type="entry name" value="Type II secretion system (T2SS), domain F"/>
    <property type="match status" value="2"/>
</dbReference>
<accession>Q5DZ59</accession>
<evidence type="ECO:0000256" key="6">
    <source>
        <dbReference type="ARBA" id="ARBA00022989"/>
    </source>
</evidence>
<dbReference type="RefSeq" id="WP_011263684.1">
    <property type="nucleotide sequence ID" value="NC_006841.2"/>
</dbReference>
<dbReference type="PANTHER" id="PTHR30012">
    <property type="entry name" value="GENERAL SECRETION PATHWAY PROTEIN"/>
    <property type="match status" value="1"/>
</dbReference>
<dbReference type="HOGENOM" id="CLU_063664_0_0_6"/>
<dbReference type="GO" id="GO:0015628">
    <property type="term" value="P:protein secretion by the type II secretion system"/>
    <property type="evidence" value="ECO:0007669"/>
    <property type="project" value="TreeGrafter"/>
</dbReference>
<feature type="transmembrane region" description="Helical" evidence="8">
    <location>
        <begin position="120"/>
        <end position="140"/>
    </location>
</feature>
<dbReference type="InterPro" id="IPR042094">
    <property type="entry name" value="T2SS_GspF_sf"/>
</dbReference>
<evidence type="ECO:0000256" key="3">
    <source>
        <dbReference type="ARBA" id="ARBA00022475"/>
    </source>
</evidence>
<organism evidence="10 11">
    <name type="scientific">Aliivibrio fischeri (strain ATCC 700601 / ES114)</name>
    <name type="common">Vibrio fischeri</name>
    <dbReference type="NCBI Taxonomy" id="312309"/>
    <lineage>
        <taxon>Bacteria</taxon>
        <taxon>Pseudomonadati</taxon>
        <taxon>Pseudomonadota</taxon>
        <taxon>Gammaproteobacteria</taxon>
        <taxon>Vibrionales</taxon>
        <taxon>Vibrionaceae</taxon>
        <taxon>Aliivibrio</taxon>
    </lineage>
</organism>
<dbReference type="STRING" id="312309.VF_A0867"/>
<feature type="domain" description="Type II secretion system protein GspF" evidence="9">
    <location>
        <begin position="20"/>
        <end position="143"/>
    </location>
</feature>
<evidence type="ECO:0000256" key="7">
    <source>
        <dbReference type="ARBA" id="ARBA00023136"/>
    </source>
</evidence>
<evidence type="ECO:0000256" key="8">
    <source>
        <dbReference type="SAM" id="Phobius"/>
    </source>
</evidence>
<keyword evidence="4" id="KW-0997">Cell inner membrane</keyword>
<keyword evidence="3" id="KW-1003">Cell membrane</keyword>
<keyword evidence="6 8" id="KW-1133">Transmembrane helix</keyword>
<feature type="transmembrane region" description="Helical" evidence="8">
    <location>
        <begin position="321"/>
        <end position="341"/>
    </location>
</feature>
<evidence type="ECO:0000313" key="10">
    <source>
        <dbReference type="EMBL" id="AAW87937.1"/>
    </source>
</evidence>
<dbReference type="GeneID" id="54166185"/>
<feature type="transmembrane region" description="Helical" evidence="8">
    <location>
        <begin position="160"/>
        <end position="189"/>
    </location>
</feature>